<organism evidence="3 4">
    <name type="scientific">Lithospermum erythrorhizon</name>
    <name type="common">Purple gromwell</name>
    <name type="synonym">Lithospermum officinale var. erythrorhizon</name>
    <dbReference type="NCBI Taxonomy" id="34254"/>
    <lineage>
        <taxon>Eukaryota</taxon>
        <taxon>Viridiplantae</taxon>
        <taxon>Streptophyta</taxon>
        <taxon>Embryophyta</taxon>
        <taxon>Tracheophyta</taxon>
        <taxon>Spermatophyta</taxon>
        <taxon>Magnoliopsida</taxon>
        <taxon>eudicotyledons</taxon>
        <taxon>Gunneridae</taxon>
        <taxon>Pentapetalae</taxon>
        <taxon>asterids</taxon>
        <taxon>lamiids</taxon>
        <taxon>Boraginales</taxon>
        <taxon>Boraginaceae</taxon>
        <taxon>Boraginoideae</taxon>
        <taxon>Lithospermeae</taxon>
        <taxon>Lithospermum</taxon>
    </lineage>
</organism>
<comment type="similarity">
    <text evidence="1">Belongs to the UDP-glycosyltransferase family.</text>
</comment>
<comment type="caution">
    <text evidence="3">The sequence shown here is derived from an EMBL/GenBank/DDBJ whole genome shotgun (WGS) entry which is preliminary data.</text>
</comment>
<reference evidence="3 4" key="1">
    <citation type="submission" date="2024-01" db="EMBL/GenBank/DDBJ databases">
        <title>The complete chloroplast genome sequence of Lithospermum erythrorhizon: insights into the phylogenetic relationship among Boraginaceae species and the maternal lineages of purple gromwells.</title>
        <authorList>
            <person name="Okada T."/>
            <person name="Watanabe K."/>
        </authorList>
    </citation>
    <scope>NUCLEOTIDE SEQUENCE [LARGE SCALE GENOMIC DNA]</scope>
</reference>
<evidence type="ECO:0000313" key="4">
    <source>
        <dbReference type="Proteomes" id="UP001454036"/>
    </source>
</evidence>
<dbReference type="InterPro" id="IPR058980">
    <property type="entry name" value="Glyco_transf_N"/>
</dbReference>
<keyword evidence="4" id="KW-1185">Reference proteome</keyword>
<dbReference type="AlphaFoldDB" id="A0AAV3RBN0"/>
<accession>A0AAV3RBN0</accession>
<proteinExistence type="inferred from homology"/>
<sequence length="183" mass="20287">MASSSSSTAQKPHTVLFAWPAQGHVNPLMRFAKLLYSRGFHITFVHTEFNFNRLIRSNGPNSVKGLPDFRYETIPDGTPPPSNPNATQNIPFVSDSLRKNALVPFKKLLDKLNASPEVPPVTCVVADNVSSFAVRAAELLGVPGVNLYTASACSLIGYLFYNELMERGIFPFKSKFSCWLLFF</sequence>
<gene>
    <name evidence="3" type="ORF">LIER_41593</name>
</gene>
<evidence type="ECO:0000259" key="2">
    <source>
        <dbReference type="Pfam" id="PF26168"/>
    </source>
</evidence>
<dbReference type="GO" id="GO:0080043">
    <property type="term" value="F:quercetin 3-O-glucosyltransferase activity"/>
    <property type="evidence" value="ECO:0007669"/>
    <property type="project" value="TreeGrafter"/>
</dbReference>
<dbReference type="GO" id="GO:0080044">
    <property type="term" value="F:quercetin 7-O-glucosyltransferase activity"/>
    <property type="evidence" value="ECO:0007669"/>
    <property type="project" value="TreeGrafter"/>
</dbReference>
<keyword evidence="3" id="KW-0808">Transferase</keyword>
<dbReference type="PANTHER" id="PTHR11926">
    <property type="entry name" value="GLUCOSYL/GLUCURONOSYL TRANSFERASES"/>
    <property type="match status" value="1"/>
</dbReference>
<dbReference type="Pfam" id="PF26168">
    <property type="entry name" value="Glyco_transf_N"/>
    <property type="match status" value="1"/>
</dbReference>
<feature type="domain" description="Glycosyltransferase N-terminal" evidence="2">
    <location>
        <begin position="15"/>
        <end position="140"/>
    </location>
</feature>
<protein>
    <submittedName>
        <fullName evidence="3">Transferase</fullName>
    </submittedName>
</protein>
<dbReference type="Gene3D" id="3.40.50.2000">
    <property type="entry name" value="Glycogen Phosphorylase B"/>
    <property type="match status" value="1"/>
</dbReference>
<dbReference type="Proteomes" id="UP001454036">
    <property type="component" value="Unassembled WGS sequence"/>
</dbReference>
<dbReference type="PANTHER" id="PTHR11926:SF1547">
    <property type="entry name" value="GLYCOSYLTRANSFERASE"/>
    <property type="match status" value="1"/>
</dbReference>
<dbReference type="SUPFAM" id="SSF53756">
    <property type="entry name" value="UDP-Glycosyltransferase/glycogen phosphorylase"/>
    <property type="match status" value="1"/>
</dbReference>
<name>A0AAV3RBN0_LITER</name>
<dbReference type="EMBL" id="BAABME010026388">
    <property type="protein sequence ID" value="GAA0173809.1"/>
    <property type="molecule type" value="Genomic_DNA"/>
</dbReference>
<evidence type="ECO:0000256" key="1">
    <source>
        <dbReference type="ARBA" id="ARBA00009995"/>
    </source>
</evidence>
<evidence type="ECO:0000313" key="3">
    <source>
        <dbReference type="EMBL" id="GAA0173809.1"/>
    </source>
</evidence>